<feature type="transmembrane region" description="Helical" evidence="2">
    <location>
        <begin position="427"/>
        <end position="445"/>
    </location>
</feature>
<gene>
    <name evidence="3" type="ORF">DFJ66_3777</name>
</gene>
<feature type="transmembrane region" description="Helical" evidence="2">
    <location>
        <begin position="338"/>
        <end position="356"/>
    </location>
</feature>
<evidence type="ECO:0000313" key="4">
    <source>
        <dbReference type="Proteomes" id="UP000272729"/>
    </source>
</evidence>
<keyword evidence="2" id="KW-0812">Transmembrane</keyword>
<protein>
    <recommendedName>
        <fullName evidence="5">TrbL/VirB6 plasmid conjugal transfer protein</fullName>
    </recommendedName>
</protein>
<organism evidence="3 4">
    <name type="scientific">Saccharothrix variisporea</name>
    <dbReference type="NCBI Taxonomy" id="543527"/>
    <lineage>
        <taxon>Bacteria</taxon>
        <taxon>Bacillati</taxon>
        <taxon>Actinomycetota</taxon>
        <taxon>Actinomycetes</taxon>
        <taxon>Pseudonocardiales</taxon>
        <taxon>Pseudonocardiaceae</taxon>
        <taxon>Saccharothrix</taxon>
    </lineage>
</organism>
<sequence>MSTLLLAATIAAALYARRRFRRAPVTAPAHPRRARWASIAAVTAILSLQVVIGAPAAQAADCGEAPNPGYPKSGMVAALDPPAIKGLPDTPYNMYNYAGMVWHTYQETCLKLPDSAAVIDTWMGNQLFNIGKNIVGATNGLHYTVMGRGLLVPLDDAVESGVKLVYDNVYLRWFGLIALILAVLMFRQIWNGDLAAISKRGLWALAAMWLATSTLALPQFYSFLDGALIDKTSQIQAGFVASPDDPGTEHLLPSRLHDTVVYQSWLRGEFGTPDSDQAKQYGPRLLAAQAWSREELARGDDGKQSALDAKEAEYKSMPGQLGSAKGFFTGADGGRTGAGALAMLQAIAFSLFQLFAKAAVVLAQLLLRILTLAGPLIGLVALIHHELLRKVARAAAVTVFNVLVLAVLAGTHALLLQAIFNATDLSLLTRTLLGLMLTVVCFAIGKPMRRMWQMVEMSAGAAGKAVPMRGGLLSMLRRKKETGPSPQEEFWDTVRGSDPDADVPQRARGRVRPEAANPVVATAQRLDRSGVAGELGGAAGVNGGNALSGNGYGGPAALPSGRSRVVDAPPVADRNWDRLDDAVLVPSRVQPGFSRLSDNTVVPGPRRAETEVVAGRQVHVIYRPSRGLEVRDS</sequence>
<evidence type="ECO:0000313" key="3">
    <source>
        <dbReference type="EMBL" id="RKT70508.1"/>
    </source>
</evidence>
<dbReference type="RefSeq" id="WP_121222761.1">
    <property type="nucleotide sequence ID" value="NZ_JBIUBA010000041.1"/>
</dbReference>
<dbReference type="EMBL" id="RBXR01000001">
    <property type="protein sequence ID" value="RKT70508.1"/>
    <property type="molecule type" value="Genomic_DNA"/>
</dbReference>
<reference evidence="3 4" key="1">
    <citation type="submission" date="2018-10" db="EMBL/GenBank/DDBJ databases">
        <title>Sequencing the genomes of 1000 actinobacteria strains.</title>
        <authorList>
            <person name="Klenk H.-P."/>
        </authorList>
    </citation>
    <scope>NUCLEOTIDE SEQUENCE [LARGE SCALE GENOMIC DNA]</scope>
    <source>
        <strain evidence="3 4">DSM 43911</strain>
    </source>
</reference>
<proteinExistence type="predicted"/>
<feature type="transmembrane region" description="Helical" evidence="2">
    <location>
        <begin position="395"/>
        <end position="415"/>
    </location>
</feature>
<keyword evidence="4" id="KW-1185">Reference proteome</keyword>
<feature type="transmembrane region" description="Helical" evidence="2">
    <location>
        <begin position="202"/>
        <end position="224"/>
    </location>
</feature>
<keyword evidence="2" id="KW-0472">Membrane</keyword>
<feature type="transmembrane region" description="Helical" evidence="2">
    <location>
        <begin position="362"/>
        <end position="383"/>
    </location>
</feature>
<keyword evidence="2" id="KW-1133">Transmembrane helix</keyword>
<evidence type="ECO:0000256" key="1">
    <source>
        <dbReference type="SAM" id="MobiDB-lite"/>
    </source>
</evidence>
<feature type="region of interest" description="Disordered" evidence="1">
    <location>
        <begin position="480"/>
        <end position="507"/>
    </location>
</feature>
<evidence type="ECO:0008006" key="5">
    <source>
        <dbReference type="Google" id="ProtNLM"/>
    </source>
</evidence>
<dbReference type="Proteomes" id="UP000272729">
    <property type="component" value="Unassembled WGS sequence"/>
</dbReference>
<evidence type="ECO:0000256" key="2">
    <source>
        <dbReference type="SAM" id="Phobius"/>
    </source>
</evidence>
<dbReference type="AlphaFoldDB" id="A0A495XG21"/>
<name>A0A495XG21_9PSEU</name>
<dbReference type="OrthoDB" id="4480700at2"/>
<accession>A0A495XG21</accession>
<comment type="caution">
    <text evidence="3">The sequence shown here is derived from an EMBL/GenBank/DDBJ whole genome shotgun (WGS) entry which is preliminary data.</text>
</comment>
<feature type="transmembrane region" description="Helical" evidence="2">
    <location>
        <begin position="170"/>
        <end position="190"/>
    </location>
</feature>